<name>A0A371XA85_9HYPH</name>
<evidence type="ECO:0000313" key="2">
    <source>
        <dbReference type="EMBL" id="RFC66148.1"/>
    </source>
</evidence>
<feature type="compositionally biased region" description="Low complexity" evidence="1">
    <location>
        <begin position="150"/>
        <end position="159"/>
    </location>
</feature>
<proteinExistence type="predicted"/>
<feature type="compositionally biased region" description="Low complexity" evidence="1">
    <location>
        <begin position="25"/>
        <end position="48"/>
    </location>
</feature>
<keyword evidence="3" id="KW-1185">Reference proteome</keyword>
<dbReference type="AlphaFoldDB" id="A0A371XA85"/>
<organism evidence="2 3">
    <name type="scientific">Fulvimarina endophytica</name>
    <dbReference type="NCBI Taxonomy" id="2293836"/>
    <lineage>
        <taxon>Bacteria</taxon>
        <taxon>Pseudomonadati</taxon>
        <taxon>Pseudomonadota</taxon>
        <taxon>Alphaproteobacteria</taxon>
        <taxon>Hyphomicrobiales</taxon>
        <taxon>Aurantimonadaceae</taxon>
        <taxon>Fulvimarina</taxon>
    </lineage>
</organism>
<evidence type="ECO:0000313" key="3">
    <source>
        <dbReference type="Proteomes" id="UP000264310"/>
    </source>
</evidence>
<feature type="compositionally biased region" description="Polar residues" evidence="1">
    <location>
        <begin position="11"/>
        <end position="24"/>
    </location>
</feature>
<comment type="caution">
    <text evidence="2">The sequence shown here is derived from an EMBL/GenBank/DDBJ whole genome shotgun (WGS) entry which is preliminary data.</text>
</comment>
<reference evidence="2 3" key="1">
    <citation type="submission" date="2018-08" db="EMBL/GenBank/DDBJ databases">
        <title>Fulvimarina sp. 85, whole genome shotgun sequence.</title>
        <authorList>
            <person name="Tuo L."/>
        </authorList>
    </citation>
    <scope>NUCLEOTIDE SEQUENCE [LARGE SCALE GENOMIC DNA]</scope>
    <source>
        <strain evidence="2 3">85</strain>
    </source>
</reference>
<sequence length="190" mass="19217">MALGLAFSGTAYAQQDGTSGGTTNEPAASSSEAGAAASSATGSSSSTPDGQPSNQVGEKFELPRYSEENQTELISGLCAIQLKNMSREACSCLADASLEALSDPQRDYLIASVVAPPVADRMLSDGRVGDPDQAKIFGFLQTYSESCRTAAAGSSGSAPSPEPQTDNLPETPGVPAQSDGASSNSSNPSN</sequence>
<dbReference type="Proteomes" id="UP000264310">
    <property type="component" value="Unassembled WGS sequence"/>
</dbReference>
<accession>A0A371XA85</accession>
<gene>
    <name evidence="2" type="ORF">DYI37_01365</name>
</gene>
<feature type="region of interest" description="Disordered" evidence="1">
    <location>
        <begin position="1"/>
        <end position="64"/>
    </location>
</feature>
<dbReference type="EMBL" id="QURL01000001">
    <property type="protein sequence ID" value="RFC66148.1"/>
    <property type="molecule type" value="Genomic_DNA"/>
</dbReference>
<evidence type="ECO:0000256" key="1">
    <source>
        <dbReference type="SAM" id="MobiDB-lite"/>
    </source>
</evidence>
<protein>
    <submittedName>
        <fullName evidence="2">Uncharacterized protein</fullName>
    </submittedName>
</protein>
<feature type="region of interest" description="Disordered" evidence="1">
    <location>
        <begin position="150"/>
        <end position="190"/>
    </location>
</feature>